<feature type="chain" id="PRO_5016953838" evidence="9">
    <location>
        <begin position="27"/>
        <end position="167"/>
    </location>
</feature>
<organism evidence="10 11">
    <name type="scientific">Pseudomonas fluorescens</name>
    <dbReference type="NCBI Taxonomy" id="294"/>
    <lineage>
        <taxon>Bacteria</taxon>
        <taxon>Pseudomonadati</taxon>
        <taxon>Pseudomonadota</taxon>
        <taxon>Gammaproteobacteria</taxon>
        <taxon>Pseudomonadales</taxon>
        <taxon>Pseudomonadaceae</taxon>
        <taxon>Pseudomonas</taxon>
    </lineage>
</organism>
<dbReference type="Pfam" id="PF02508">
    <property type="entry name" value="Rnf-Nqr"/>
    <property type="match status" value="1"/>
</dbReference>
<keyword evidence="3" id="KW-1003">Cell membrane</keyword>
<evidence type="ECO:0000313" key="10">
    <source>
        <dbReference type="EMBL" id="SUD33119.1"/>
    </source>
</evidence>
<evidence type="ECO:0000256" key="7">
    <source>
        <dbReference type="ARBA" id="ARBA00023136"/>
    </source>
</evidence>
<evidence type="ECO:0000256" key="2">
    <source>
        <dbReference type="ARBA" id="ARBA00022448"/>
    </source>
</evidence>
<gene>
    <name evidence="10" type="ORF">NCTC10392_04509</name>
</gene>
<evidence type="ECO:0000256" key="4">
    <source>
        <dbReference type="ARBA" id="ARBA00022692"/>
    </source>
</evidence>
<dbReference type="Proteomes" id="UP000255125">
    <property type="component" value="Unassembled WGS sequence"/>
</dbReference>
<feature type="transmembrane region" description="Helical" evidence="8">
    <location>
        <begin position="141"/>
        <end position="159"/>
    </location>
</feature>
<dbReference type="RefSeq" id="WP_038442985.1">
    <property type="nucleotide sequence ID" value="NZ_CP008896.1"/>
</dbReference>
<keyword evidence="7 8" id="KW-0472">Membrane</keyword>
<dbReference type="GO" id="GO:0016020">
    <property type="term" value="C:membrane"/>
    <property type="evidence" value="ECO:0007669"/>
    <property type="project" value="InterPro"/>
</dbReference>
<reference evidence="10 11" key="1">
    <citation type="submission" date="2018-06" db="EMBL/GenBank/DDBJ databases">
        <authorList>
            <consortium name="Pathogen Informatics"/>
            <person name="Doyle S."/>
        </authorList>
    </citation>
    <scope>NUCLEOTIDE SEQUENCE [LARGE SCALE GENOMIC DNA]</scope>
    <source>
        <strain evidence="10 11">NCTC10392</strain>
    </source>
</reference>
<feature type="transmembrane region" description="Helical" evidence="8">
    <location>
        <begin position="117"/>
        <end position="135"/>
    </location>
</feature>
<name>A0A379IIJ0_PSEFL</name>
<proteinExistence type="predicted"/>
<protein>
    <submittedName>
        <fullName evidence="10">Electron transport complex protein</fullName>
    </submittedName>
</protein>
<feature type="transmembrane region" description="Helical" evidence="8">
    <location>
        <begin position="30"/>
        <end position="47"/>
    </location>
</feature>
<evidence type="ECO:0000256" key="6">
    <source>
        <dbReference type="ARBA" id="ARBA00022989"/>
    </source>
</evidence>
<accession>A0A379IIJ0</accession>
<keyword evidence="3" id="KW-0997">Cell inner membrane</keyword>
<keyword evidence="9" id="KW-0732">Signal</keyword>
<evidence type="ECO:0000256" key="8">
    <source>
        <dbReference type="SAM" id="Phobius"/>
    </source>
</evidence>
<dbReference type="EMBL" id="UGUS01000002">
    <property type="protein sequence ID" value="SUD33119.1"/>
    <property type="molecule type" value="Genomic_DNA"/>
</dbReference>
<comment type="subcellular location">
    <subcellularLocation>
        <location evidence="1">Endomembrane system</location>
        <topology evidence="1">Multi-pass membrane protein</topology>
    </subcellularLocation>
</comment>
<keyword evidence="6 8" id="KW-1133">Transmembrane helix</keyword>
<evidence type="ECO:0000256" key="3">
    <source>
        <dbReference type="ARBA" id="ARBA00022519"/>
    </source>
</evidence>
<evidence type="ECO:0000313" key="11">
    <source>
        <dbReference type="Proteomes" id="UP000255125"/>
    </source>
</evidence>
<dbReference type="GO" id="GO:0012505">
    <property type="term" value="C:endomembrane system"/>
    <property type="evidence" value="ECO:0007669"/>
    <property type="project" value="UniProtKB-SubCell"/>
</dbReference>
<evidence type="ECO:0000256" key="9">
    <source>
        <dbReference type="SAM" id="SignalP"/>
    </source>
</evidence>
<evidence type="ECO:0000256" key="5">
    <source>
        <dbReference type="ARBA" id="ARBA00022967"/>
    </source>
</evidence>
<evidence type="ECO:0000256" key="1">
    <source>
        <dbReference type="ARBA" id="ARBA00004127"/>
    </source>
</evidence>
<dbReference type="InterPro" id="IPR003667">
    <property type="entry name" value="NqrDE/RnfAE"/>
</dbReference>
<dbReference type="KEGG" id="pfn:HZ99_11305"/>
<keyword evidence="5" id="KW-1278">Translocase</keyword>
<dbReference type="AlphaFoldDB" id="A0A379IIJ0"/>
<keyword evidence="2" id="KW-0813">Transport</keyword>
<keyword evidence="4 8" id="KW-0812">Transmembrane</keyword>
<sequence>MTRPFALASLLLLPALLGLSATLASAAAFWALWALTLTVHGWSCGWVRNRLNGYWRMTANVLLATTWGSCAHLGAQALAFGPSTDLGAYLALIGMQCVLLEHEGLFATNQRRARLELFALSAGLLVAITLLRLLLGSNIAILAPTGFILLGLLLAGWQARTQRRKPH</sequence>
<feature type="signal peptide" evidence="9">
    <location>
        <begin position="1"/>
        <end position="26"/>
    </location>
</feature>